<keyword evidence="2" id="KW-0808">Transferase</keyword>
<reference evidence="6" key="1">
    <citation type="submission" date="2022-11" db="UniProtKB">
        <authorList>
            <consortium name="EnsemblMetazoa"/>
        </authorList>
    </citation>
    <scope>IDENTIFICATION</scope>
</reference>
<dbReference type="OrthoDB" id="421951at2759"/>
<dbReference type="OMA" id="NICRYDE"/>
<name>A0A914ADV5_PATMI</name>
<dbReference type="PANTHER" id="PTHR13943">
    <property type="entry name" value="HRAS-LIKE SUPPRESSOR - RELATED"/>
    <property type="match status" value="1"/>
</dbReference>
<dbReference type="Pfam" id="PF04970">
    <property type="entry name" value="LRAT"/>
    <property type="match status" value="1"/>
</dbReference>
<dbReference type="GO" id="GO:0008970">
    <property type="term" value="F:phospholipase A1 activity"/>
    <property type="evidence" value="ECO:0007669"/>
    <property type="project" value="TreeGrafter"/>
</dbReference>
<evidence type="ECO:0000256" key="2">
    <source>
        <dbReference type="ARBA" id="ARBA00022679"/>
    </source>
</evidence>
<comment type="similarity">
    <text evidence="1">Belongs to the H-rev107 family.</text>
</comment>
<dbReference type="AlphaFoldDB" id="A0A914ADV5"/>
<evidence type="ECO:0000256" key="3">
    <source>
        <dbReference type="ARBA" id="ARBA00022801"/>
    </source>
</evidence>
<dbReference type="EnsemblMetazoa" id="XM_038205990.1">
    <property type="protein sequence ID" value="XP_038061918.1"/>
    <property type="gene ID" value="LOC119732462"/>
</dbReference>
<evidence type="ECO:0000256" key="4">
    <source>
        <dbReference type="ARBA" id="ARBA00023098"/>
    </source>
</evidence>
<dbReference type="PROSITE" id="PS51934">
    <property type="entry name" value="LRAT"/>
    <property type="match status" value="1"/>
</dbReference>
<evidence type="ECO:0000259" key="5">
    <source>
        <dbReference type="PROSITE" id="PS51934"/>
    </source>
</evidence>
<keyword evidence="3" id="KW-0378">Hydrolase</keyword>
<dbReference type="PANTHER" id="PTHR13943:SF77">
    <property type="entry name" value="LRAT DOMAIN-CONTAINING PROTEIN"/>
    <property type="match status" value="1"/>
</dbReference>
<evidence type="ECO:0000256" key="1">
    <source>
        <dbReference type="ARBA" id="ARBA00007824"/>
    </source>
</evidence>
<dbReference type="RefSeq" id="XP_038061918.1">
    <property type="nucleotide sequence ID" value="XM_038205990.1"/>
</dbReference>
<proteinExistence type="inferred from homology"/>
<dbReference type="GeneID" id="119732462"/>
<evidence type="ECO:0000313" key="6">
    <source>
        <dbReference type="EnsemblMetazoa" id="XP_038061918.1"/>
    </source>
</evidence>
<keyword evidence="4" id="KW-0443">Lipid metabolism</keyword>
<organism evidence="6 7">
    <name type="scientific">Patiria miniata</name>
    <name type="common">Bat star</name>
    <name type="synonym">Asterina miniata</name>
    <dbReference type="NCBI Taxonomy" id="46514"/>
    <lineage>
        <taxon>Eukaryota</taxon>
        <taxon>Metazoa</taxon>
        <taxon>Echinodermata</taxon>
        <taxon>Eleutherozoa</taxon>
        <taxon>Asterozoa</taxon>
        <taxon>Asteroidea</taxon>
        <taxon>Valvatacea</taxon>
        <taxon>Valvatida</taxon>
        <taxon>Asterinidae</taxon>
        <taxon>Patiria</taxon>
    </lineage>
</organism>
<protein>
    <recommendedName>
        <fullName evidence="5">LRAT domain-containing protein</fullName>
    </recommendedName>
</protein>
<dbReference type="Gene3D" id="3.90.1720.10">
    <property type="entry name" value="endopeptidase domain like (from Nostoc punctiforme)"/>
    <property type="match status" value="1"/>
</dbReference>
<sequence length="213" mass="24013">MERGKTPIDANLLDNDREHWSGEVFVENSFGNKGQWYTSKNITDLEDEVCPGDRLEFGHHLYAHWGIYVGRYHDEEHAVIHFSIPAGGSAFSKKKISGSAFAAGQKPEIRADTIRKILGGSGKVRINNSRDHTVKHLDPDEIIGLAKKMHRDKTPIDYHLLESNCEHFVNICRYDELHSAQAEAVRTAGHLTRRGVAMILCIIQIGKYLKLAN</sequence>
<keyword evidence="7" id="KW-1185">Reference proteome</keyword>
<dbReference type="GO" id="GO:0070292">
    <property type="term" value="P:N-acylphosphatidylethanolamine metabolic process"/>
    <property type="evidence" value="ECO:0007669"/>
    <property type="project" value="TreeGrafter"/>
</dbReference>
<dbReference type="GO" id="GO:0016410">
    <property type="term" value="F:N-acyltransferase activity"/>
    <property type="evidence" value="ECO:0007669"/>
    <property type="project" value="TreeGrafter"/>
</dbReference>
<dbReference type="Proteomes" id="UP000887568">
    <property type="component" value="Unplaced"/>
</dbReference>
<dbReference type="GO" id="GO:0004623">
    <property type="term" value="F:phospholipase A2 activity"/>
    <property type="evidence" value="ECO:0007669"/>
    <property type="project" value="TreeGrafter"/>
</dbReference>
<accession>A0A914ADV5</accession>
<evidence type="ECO:0000313" key="7">
    <source>
        <dbReference type="Proteomes" id="UP000887568"/>
    </source>
</evidence>
<dbReference type="InterPro" id="IPR051496">
    <property type="entry name" value="H-rev107_PLA/AT"/>
</dbReference>
<dbReference type="GO" id="GO:0005737">
    <property type="term" value="C:cytoplasm"/>
    <property type="evidence" value="ECO:0007669"/>
    <property type="project" value="TreeGrafter"/>
</dbReference>
<dbReference type="InterPro" id="IPR007053">
    <property type="entry name" value="LRAT_dom"/>
</dbReference>
<feature type="domain" description="LRAT" evidence="5">
    <location>
        <begin position="54"/>
        <end position="181"/>
    </location>
</feature>